<comment type="caution">
    <text evidence="1">The sequence shown here is derived from an EMBL/GenBank/DDBJ whole genome shotgun (WGS) entry which is preliminary data.</text>
</comment>
<gene>
    <name evidence="1" type="ORF">QFC22_006725</name>
</gene>
<reference evidence="1" key="1">
    <citation type="submission" date="2023-04" db="EMBL/GenBank/DDBJ databases">
        <title>Draft Genome sequencing of Naganishia species isolated from polar environments using Oxford Nanopore Technology.</title>
        <authorList>
            <person name="Leo P."/>
            <person name="Venkateswaran K."/>
        </authorList>
    </citation>
    <scope>NUCLEOTIDE SEQUENCE</scope>
    <source>
        <strain evidence="1">MNA-CCFEE 5425</strain>
    </source>
</reference>
<evidence type="ECO:0000313" key="1">
    <source>
        <dbReference type="EMBL" id="KAJ9110504.1"/>
    </source>
</evidence>
<keyword evidence="2" id="KW-1185">Reference proteome</keyword>
<dbReference type="EMBL" id="JASBWU010000040">
    <property type="protein sequence ID" value="KAJ9110504.1"/>
    <property type="molecule type" value="Genomic_DNA"/>
</dbReference>
<name>A0ACC2WH67_9TREE</name>
<sequence>MLRVGTSGALQMGRLEDDKPTPVLGGIHDFIGVRFSFIQAGAMDTLLAYWTWIVRRSHMDVRTLAIWLDDDRNANQSYPDPFDETALDLVLCFDDLVPLLRTLAASLTDGLLRLLGYPDIMLNSYSSVAVSLEDIAALFKNSGHKTSIILLDDKAQLEVNIPKVSNAKKCFTVALENEDDDEDFVDLPSSSNEESSEED</sequence>
<proteinExistence type="predicted"/>
<dbReference type="Proteomes" id="UP001243375">
    <property type="component" value="Unassembled WGS sequence"/>
</dbReference>
<protein>
    <submittedName>
        <fullName evidence="1">Uncharacterized protein</fullName>
    </submittedName>
</protein>
<organism evidence="1 2">
    <name type="scientific">Naganishia vaughanmartiniae</name>
    <dbReference type="NCBI Taxonomy" id="1424756"/>
    <lineage>
        <taxon>Eukaryota</taxon>
        <taxon>Fungi</taxon>
        <taxon>Dikarya</taxon>
        <taxon>Basidiomycota</taxon>
        <taxon>Agaricomycotina</taxon>
        <taxon>Tremellomycetes</taxon>
        <taxon>Filobasidiales</taxon>
        <taxon>Filobasidiaceae</taxon>
        <taxon>Naganishia</taxon>
    </lineage>
</organism>
<evidence type="ECO:0000313" key="2">
    <source>
        <dbReference type="Proteomes" id="UP001243375"/>
    </source>
</evidence>
<accession>A0ACC2WH67</accession>